<gene>
    <name evidence="2" type="ORF">F6U93_11420</name>
</gene>
<dbReference type="SUPFAM" id="SSF53448">
    <property type="entry name" value="Nucleotide-diphospho-sugar transferases"/>
    <property type="match status" value="1"/>
</dbReference>
<reference evidence="2 3" key="1">
    <citation type="submission" date="2019-09" db="EMBL/GenBank/DDBJ databases">
        <authorList>
            <person name="Cao W.R."/>
        </authorList>
    </citation>
    <scope>NUCLEOTIDE SEQUENCE [LARGE SCALE GENOMIC DNA]</scope>
    <source>
        <strain evidence="2 3">B1N29</strain>
    </source>
</reference>
<dbReference type="RefSeq" id="WP_150939913.1">
    <property type="nucleotide sequence ID" value="NZ_WAAT01000050.1"/>
</dbReference>
<feature type="domain" description="Glycosyltransferase 2-like" evidence="1">
    <location>
        <begin position="7"/>
        <end position="138"/>
    </location>
</feature>
<evidence type="ECO:0000313" key="3">
    <source>
        <dbReference type="Proteomes" id="UP000441333"/>
    </source>
</evidence>
<accession>A0A6N6MFV2</accession>
<dbReference type="InterPro" id="IPR029044">
    <property type="entry name" value="Nucleotide-diphossugar_trans"/>
</dbReference>
<dbReference type="Gene3D" id="3.90.550.10">
    <property type="entry name" value="Spore Coat Polysaccharide Biosynthesis Protein SpsA, Chain A"/>
    <property type="match status" value="1"/>
</dbReference>
<evidence type="ECO:0000313" key="2">
    <source>
        <dbReference type="EMBL" id="KAB1067024.1"/>
    </source>
</evidence>
<dbReference type="PANTHER" id="PTHR22916">
    <property type="entry name" value="GLYCOSYLTRANSFERASE"/>
    <property type="match status" value="1"/>
</dbReference>
<dbReference type="EMBL" id="WAAT01000050">
    <property type="protein sequence ID" value="KAB1067024.1"/>
    <property type="molecule type" value="Genomic_DNA"/>
</dbReference>
<dbReference type="GO" id="GO:0016758">
    <property type="term" value="F:hexosyltransferase activity"/>
    <property type="evidence" value="ECO:0007669"/>
    <property type="project" value="UniProtKB-ARBA"/>
</dbReference>
<evidence type="ECO:0000259" key="1">
    <source>
        <dbReference type="Pfam" id="PF00535"/>
    </source>
</evidence>
<keyword evidence="3" id="KW-1185">Reference proteome</keyword>
<sequence length="299" mass="34963">MKTPLVSIIIPTFNRAHLIGETLDSVLAQTYTNWECIVVDDGSTDGTGAVMKSYCEKDARFQYHHRPKDRLPGGNAARNYGFELSKGEYVNWLDSDDLFSSNKIENQICYLIEKSADISTCKWGRGQGFNSLDLKLSLNIYKDYNMGIELIKDYGSFSEFFPSHVFLIKKTNIFKSGLWNEDLKINQDGEFFCRLLIVSKKIAFVENTIVLYRNNKGGNTSSIDSLLKAKHLIISWKLIEQYLRIKDLKYFEDYITNGKDYCYLKLNEKYYNLILKHLYFFKKQFRYNSLVNRIKRMLF</sequence>
<proteinExistence type="predicted"/>
<organism evidence="2 3">
    <name type="scientific">Pseudotamlana haliotis</name>
    <dbReference type="NCBI Taxonomy" id="2614804"/>
    <lineage>
        <taxon>Bacteria</taxon>
        <taxon>Pseudomonadati</taxon>
        <taxon>Bacteroidota</taxon>
        <taxon>Flavobacteriia</taxon>
        <taxon>Flavobacteriales</taxon>
        <taxon>Flavobacteriaceae</taxon>
        <taxon>Pseudotamlana</taxon>
    </lineage>
</organism>
<keyword evidence="2" id="KW-0808">Transferase</keyword>
<dbReference type="Pfam" id="PF00535">
    <property type="entry name" value="Glycos_transf_2"/>
    <property type="match status" value="1"/>
</dbReference>
<comment type="caution">
    <text evidence="2">The sequence shown here is derived from an EMBL/GenBank/DDBJ whole genome shotgun (WGS) entry which is preliminary data.</text>
</comment>
<dbReference type="CDD" id="cd00761">
    <property type="entry name" value="Glyco_tranf_GTA_type"/>
    <property type="match status" value="1"/>
</dbReference>
<name>A0A6N6MFV2_9FLAO</name>
<protein>
    <submittedName>
        <fullName evidence="2">Glycosyltransferase family 2 protein</fullName>
    </submittedName>
</protein>
<dbReference type="AlphaFoldDB" id="A0A6N6MFV2"/>
<dbReference type="Proteomes" id="UP000441333">
    <property type="component" value="Unassembled WGS sequence"/>
</dbReference>
<dbReference type="InterPro" id="IPR001173">
    <property type="entry name" value="Glyco_trans_2-like"/>
</dbReference>